<protein>
    <submittedName>
        <fullName evidence="1">Uncharacterized protein</fullName>
    </submittedName>
</protein>
<dbReference type="KEGG" id="htu:Htur_5049"/>
<dbReference type="AlphaFoldDB" id="D2S3I9"/>
<dbReference type="Proteomes" id="UP000001903">
    <property type="component" value="Plasmid pHTUR05"/>
</dbReference>
<organism evidence="1 2">
    <name type="scientific">Haloterrigena turkmenica (strain ATCC 51198 / DSM 5511 / JCM 9101 / NCIMB 13204 / VKM B-1734 / 4k)</name>
    <name type="common">Halococcus turkmenicus</name>
    <dbReference type="NCBI Taxonomy" id="543526"/>
    <lineage>
        <taxon>Archaea</taxon>
        <taxon>Methanobacteriati</taxon>
        <taxon>Methanobacteriota</taxon>
        <taxon>Stenosarchaea group</taxon>
        <taxon>Halobacteria</taxon>
        <taxon>Halobacteriales</taxon>
        <taxon>Natrialbaceae</taxon>
        <taxon>Haloterrigena</taxon>
    </lineage>
</organism>
<evidence type="ECO:0000313" key="1">
    <source>
        <dbReference type="EMBL" id="ADB63936.1"/>
    </source>
</evidence>
<evidence type="ECO:0000313" key="2">
    <source>
        <dbReference type="Proteomes" id="UP000001903"/>
    </source>
</evidence>
<keyword evidence="1" id="KW-0614">Plasmid</keyword>
<dbReference type="EMBL" id="CP001865">
    <property type="protein sequence ID" value="ADB63936.1"/>
    <property type="molecule type" value="Genomic_DNA"/>
</dbReference>
<keyword evidence="2" id="KW-1185">Reference proteome</keyword>
<gene>
    <name evidence="1" type="ordered locus">Htur_5049</name>
</gene>
<accession>D2S3I9</accession>
<dbReference type="HOGENOM" id="CLU_2613534_0_0_2"/>
<name>D2S3I9_HALTV</name>
<sequence length="78" mass="8686">MNGSRTTSRDFLFEAAANGGMRNPQEDLLVIEALVEYHHDRKAIQPERAARAWVLAEEIAASHGLEVVDALAQRTKLE</sequence>
<proteinExistence type="predicted"/>
<geneLocation type="plasmid" evidence="1 2">
    <name>pHTUR05</name>
</geneLocation>
<reference evidence="1 2" key="1">
    <citation type="journal article" date="2010" name="Stand. Genomic Sci.">
        <title>Complete genome sequence of Haloterrigena turkmenica type strain (4k).</title>
        <authorList>
            <person name="Saunders E."/>
            <person name="Tindall B.J."/>
            <person name="Fahnrich R."/>
            <person name="Lapidus A."/>
            <person name="Copeland A."/>
            <person name="Del Rio T.G."/>
            <person name="Lucas S."/>
            <person name="Chen F."/>
            <person name="Tice H."/>
            <person name="Cheng J.F."/>
            <person name="Han C."/>
            <person name="Detter J.C."/>
            <person name="Bruce D."/>
            <person name="Goodwin L."/>
            <person name="Chain P."/>
            <person name="Pitluck S."/>
            <person name="Pati A."/>
            <person name="Ivanova N."/>
            <person name="Mavromatis K."/>
            <person name="Chen A."/>
            <person name="Palaniappan K."/>
            <person name="Land M."/>
            <person name="Hauser L."/>
            <person name="Chang Y.J."/>
            <person name="Jeffries C.D."/>
            <person name="Brettin T."/>
            <person name="Rohde M."/>
            <person name="Goker M."/>
            <person name="Bristow J."/>
            <person name="Eisen J.A."/>
            <person name="Markowitz V."/>
            <person name="Hugenholtz P."/>
            <person name="Klenk H.P."/>
            <person name="Kyrpides N.C."/>
        </authorList>
    </citation>
    <scope>NUCLEOTIDE SEQUENCE [LARGE SCALE GENOMIC DNA]</scope>
    <source>
        <strain evidence="2">ATCC 51198 / DSM 5511 / JCM 9101 / NCIMB 13204 / VKM B-1734 / 4k</strain>
    </source>
</reference>